<dbReference type="PANTHER" id="PTHR43255:SF1">
    <property type="entry name" value="IRON-SULFUR-BINDING OXIDOREDUCTASE FADF-RELATED"/>
    <property type="match status" value="1"/>
</dbReference>
<evidence type="ECO:0000256" key="2">
    <source>
        <dbReference type="ARBA" id="ARBA00022723"/>
    </source>
</evidence>
<evidence type="ECO:0000313" key="8">
    <source>
        <dbReference type="Proteomes" id="UP001317742"/>
    </source>
</evidence>
<gene>
    <name evidence="7" type="ORF">SYK_07280</name>
</gene>
<keyword evidence="4" id="KW-0408">Iron</keyword>
<accession>A0ABM8AXZ5</accession>
<sequence>MSEAVRKTWSPAGDEIEFVLAQLKEEVGACMQCGTCTASCPNGFAMDITPRAMWRMIQFGMLDEILESQTFWMCSSCYTCTLRCPRGLKLTSVMASLKRLAMLSGKGRKNSAFYRAFMENVESHGRVQEMGMMSNYFFKRMDNPTLPLKFVPLGMKMMAKGKVHMPGGGQGGVLKPMFAKAREMEGLS</sequence>
<dbReference type="PROSITE" id="PS00198">
    <property type="entry name" value="4FE4S_FER_1"/>
    <property type="match status" value="2"/>
</dbReference>
<dbReference type="RefSeq" id="WP_281762269.1">
    <property type="nucleotide sequence ID" value="NZ_AP026709.1"/>
</dbReference>
<feature type="domain" description="4Fe-4S ferredoxin-type" evidence="6">
    <location>
        <begin position="21"/>
        <end position="51"/>
    </location>
</feature>
<evidence type="ECO:0000256" key="4">
    <source>
        <dbReference type="ARBA" id="ARBA00023004"/>
    </source>
</evidence>
<dbReference type="InterPro" id="IPR017900">
    <property type="entry name" value="4Fe4S_Fe_S_CS"/>
</dbReference>
<dbReference type="Proteomes" id="UP001317742">
    <property type="component" value="Chromosome"/>
</dbReference>
<keyword evidence="1" id="KW-0004">4Fe-4S</keyword>
<evidence type="ECO:0000256" key="1">
    <source>
        <dbReference type="ARBA" id="ARBA00022485"/>
    </source>
</evidence>
<organism evidence="7 8">
    <name type="scientific">Pseudodesulfovibrio nedwellii</name>
    <dbReference type="NCBI Taxonomy" id="2973072"/>
    <lineage>
        <taxon>Bacteria</taxon>
        <taxon>Pseudomonadati</taxon>
        <taxon>Thermodesulfobacteriota</taxon>
        <taxon>Desulfovibrionia</taxon>
        <taxon>Desulfovibrionales</taxon>
        <taxon>Desulfovibrionaceae</taxon>
    </lineage>
</organism>
<evidence type="ECO:0000313" key="7">
    <source>
        <dbReference type="EMBL" id="BDQ36368.1"/>
    </source>
</evidence>
<dbReference type="PROSITE" id="PS51379">
    <property type="entry name" value="4FE4S_FER_2"/>
    <property type="match status" value="1"/>
</dbReference>
<dbReference type="InterPro" id="IPR009051">
    <property type="entry name" value="Helical_ferredxn"/>
</dbReference>
<name>A0ABM8AXZ5_9BACT</name>
<keyword evidence="8" id="KW-1185">Reference proteome</keyword>
<evidence type="ECO:0000256" key="3">
    <source>
        <dbReference type="ARBA" id="ARBA00023002"/>
    </source>
</evidence>
<keyword evidence="3" id="KW-0560">Oxidoreductase</keyword>
<reference evidence="7 8" key="1">
    <citation type="submission" date="2022-08" db="EMBL/GenBank/DDBJ databases">
        <title>Genome Sequence of the sulphate-reducing bacterium, Pseudodesulfovibrio sp. SYK.</title>
        <authorList>
            <person name="Kondo R."/>
            <person name="Kataoka T."/>
        </authorList>
    </citation>
    <scope>NUCLEOTIDE SEQUENCE [LARGE SCALE GENOMIC DNA]</scope>
    <source>
        <strain evidence="7 8">SYK</strain>
    </source>
</reference>
<proteinExistence type="predicted"/>
<dbReference type="InterPro" id="IPR017896">
    <property type="entry name" value="4Fe4S_Fe-S-bd"/>
</dbReference>
<dbReference type="Gene3D" id="1.10.1060.10">
    <property type="entry name" value="Alpha-helical ferredoxin"/>
    <property type="match status" value="1"/>
</dbReference>
<keyword evidence="2" id="KW-0479">Metal-binding</keyword>
<evidence type="ECO:0000259" key="6">
    <source>
        <dbReference type="PROSITE" id="PS51379"/>
    </source>
</evidence>
<keyword evidence="5" id="KW-0411">Iron-sulfur</keyword>
<dbReference type="PANTHER" id="PTHR43255">
    <property type="entry name" value="IRON-SULFUR-BINDING OXIDOREDUCTASE FADF-RELATED-RELATED"/>
    <property type="match status" value="1"/>
</dbReference>
<dbReference type="InterPro" id="IPR051460">
    <property type="entry name" value="HdrC_iron-sulfur_subunit"/>
</dbReference>
<dbReference type="SUPFAM" id="SSF46548">
    <property type="entry name" value="alpha-helical ferredoxin"/>
    <property type="match status" value="1"/>
</dbReference>
<evidence type="ECO:0000256" key="5">
    <source>
        <dbReference type="ARBA" id="ARBA00023014"/>
    </source>
</evidence>
<dbReference type="Pfam" id="PF13187">
    <property type="entry name" value="Fer4_9"/>
    <property type="match status" value="1"/>
</dbReference>
<protein>
    <recommendedName>
        <fullName evidence="6">4Fe-4S ferredoxin-type domain-containing protein</fullName>
    </recommendedName>
</protein>
<dbReference type="EMBL" id="AP026709">
    <property type="protein sequence ID" value="BDQ36368.1"/>
    <property type="molecule type" value="Genomic_DNA"/>
</dbReference>